<reference evidence="2 3" key="1">
    <citation type="journal article" date="2020" name="bioRxiv">
        <title>Whole genome comparisons of ergot fungi reveals the divergence and evolution of species within the genus Claviceps are the result of varying mechanisms driving genome evolution and host range expansion.</title>
        <authorList>
            <person name="Wyka S.A."/>
            <person name="Mondo S.J."/>
            <person name="Liu M."/>
            <person name="Dettman J."/>
            <person name="Nalam V."/>
            <person name="Broders K.D."/>
        </authorList>
    </citation>
    <scope>NUCLEOTIDE SEQUENCE [LARGE SCALE GENOMIC DNA]</scope>
    <source>
        <strain evidence="2 3">LM583</strain>
    </source>
</reference>
<evidence type="ECO:0000313" key="3">
    <source>
        <dbReference type="Proteomes" id="UP000742024"/>
    </source>
</evidence>
<sequence length="96" mass="11673">MEETPTEQPGRIGTLRYSHMNDQQSLEWQSPHHGYYDYRGPPRFHRPYPPSQGYSSYHGYRDPRETSQFDRPYSKSHEDPRFHQYGPPTYEPWWQP</sequence>
<dbReference type="Proteomes" id="UP000742024">
    <property type="component" value="Unassembled WGS sequence"/>
</dbReference>
<organism evidence="2 3">
    <name type="scientific">Claviceps arundinis</name>
    <dbReference type="NCBI Taxonomy" id="1623583"/>
    <lineage>
        <taxon>Eukaryota</taxon>
        <taxon>Fungi</taxon>
        <taxon>Dikarya</taxon>
        <taxon>Ascomycota</taxon>
        <taxon>Pezizomycotina</taxon>
        <taxon>Sordariomycetes</taxon>
        <taxon>Hypocreomycetidae</taxon>
        <taxon>Hypocreales</taxon>
        <taxon>Clavicipitaceae</taxon>
        <taxon>Claviceps</taxon>
    </lineage>
</organism>
<protein>
    <submittedName>
        <fullName evidence="2">Uncharacterized protein</fullName>
    </submittedName>
</protein>
<feature type="region of interest" description="Disordered" evidence="1">
    <location>
        <begin position="1"/>
        <end position="96"/>
    </location>
</feature>
<evidence type="ECO:0000313" key="2">
    <source>
        <dbReference type="EMBL" id="KAG5950552.1"/>
    </source>
</evidence>
<evidence type="ECO:0000256" key="1">
    <source>
        <dbReference type="SAM" id="MobiDB-lite"/>
    </source>
</evidence>
<accession>A0ABQ7P0X7</accession>
<comment type="caution">
    <text evidence="2">The sequence shown here is derived from an EMBL/GenBank/DDBJ whole genome shotgun (WGS) entry which is preliminary data.</text>
</comment>
<feature type="non-terminal residue" evidence="2">
    <location>
        <position position="96"/>
    </location>
</feature>
<keyword evidence="3" id="KW-1185">Reference proteome</keyword>
<gene>
    <name evidence="2" type="ORF">E4U57_007560</name>
</gene>
<feature type="compositionally biased region" description="Basic and acidic residues" evidence="1">
    <location>
        <begin position="59"/>
        <end position="82"/>
    </location>
</feature>
<name>A0ABQ7P0X7_9HYPO</name>
<dbReference type="EMBL" id="SRPR01000799">
    <property type="protein sequence ID" value="KAG5950552.1"/>
    <property type="molecule type" value="Genomic_DNA"/>
</dbReference>
<proteinExistence type="predicted"/>